<comment type="similarity">
    <text evidence="1">Belongs to the cytochrome P450 family.</text>
</comment>
<reference evidence="4 5" key="3">
    <citation type="submission" date="2019-11" db="EMBL/GenBank/DDBJ databases">
        <title>A de novo genome assembly of a pear dwarfing rootstock.</title>
        <authorList>
            <person name="Wang F."/>
            <person name="Wang J."/>
            <person name="Li S."/>
            <person name="Zhang Y."/>
            <person name="Fang M."/>
            <person name="Ma L."/>
            <person name="Zhao Y."/>
            <person name="Jiang S."/>
        </authorList>
    </citation>
    <scope>NUCLEOTIDE SEQUENCE [LARGE SCALE GENOMIC DNA]</scope>
    <source>
        <strain evidence="4">S2</strain>
        <tissue evidence="4">Leaf</tissue>
    </source>
</reference>
<reference evidence="4 5" key="1">
    <citation type="submission" date="2019-09" db="EMBL/GenBank/DDBJ databases">
        <authorList>
            <person name="Ou C."/>
        </authorList>
    </citation>
    <scope>NUCLEOTIDE SEQUENCE [LARGE SCALE GENOMIC DNA]</scope>
    <source>
        <strain evidence="4">S2</strain>
        <tissue evidence="4">Leaf</tissue>
    </source>
</reference>
<keyword evidence="2" id="KW-0479">Metal-binding</keyword>
<dbReference type="EMBL" id="SMOL01000559">
    <property type="protein sequence ID" value="KAB2605839.1"/>
    <property type="molecule type" value="Genomic_DNA"/>
</dbReference>
<dbReference type="InterPro" id="IPR036396">
    <property type="entry name" value="Cyt_P450_sf"/>
</dbReference>
<organism evidence="4 5">
    <name type="scientific">Pyrus ussuriensis x Pyrus communis</name>
    <dbReference type="NCBI Taxonomy" id="2448454"/>
    <lineage>
        <taxon>Eukaryota</taxon>
        <taxon>Viridiplantae</taxon>
        <taxon>Streptophyta</taxon>
        <taxon>Embryophyta</taxon>
        <taxon>Tracheophyta</taxon>
        <taxon>Spermatophyta</taxon>
        <taxon>Magnoliopsida</taxon>
        <taxon>eudicotyledons</taxon>
        <taxon>Gunneridae</taxon>
        <taxon>Pentapetalae</taxon>
        <taxon>rosids</taxon>
        <taxon>fabids</taxon>
        <taxon>Rosales</taxon>
        <taxon>Rosaceae</taxon>
        <taxon>Amygdaloideae</taxon>
        <taxon>Maleae</taxon>
        <taxon>Pyrus</taxon>
    </lineage>
</organism>
<dbReference type="Gene3D" id="1.10.630.10">
    <property type="entry name" value="Cytochrome P450"/>
    <property type="match status" value="2"/>
</dbReference>
<gene>
    <name evidence="4" type="ORF">D8674_005556</name>
</gene>
<evidence type="ECO:0000256" key="3">
    <source>
        <dbReference type="ARBA" id="ARBA00023004"/>
    </source>
</evidence>
<dbReference type="Proteomes" id="UP000327157">
    <property type="component" value="Chromosome 11"/>
</dbReference>
<dbReference type="Pfam" id="PF00067">
    <property type="entry name" value="p450"/>
    <property type="match status" value="1"/>
</dbReference>
<dbReference type="PANTHER" id="PTHR47955">
    <property type="entry name" value="CYTOCHROME P450 FAMILY 71 PROTEIN"/>
    <property type="match status" value="1"/>
</dbReference>
<proteinExistence type="inferred from homology"/>
<dbReference type="GO" id="GO:0020037">
    <property type="term" value="F:heme binding"/>
    <property type="evidence" value="ECO:0007669"/>
    <property type="project" value="InterPro"/>
</dbReference>
<keyword evidence="5" id="KW-1185">Reference proteome</keyword>
<accession>A0A5N5FRS5</accession>
<evidence type="ECO:0000313" key="5">
    <source>
        <dbReference type="Proteomes" id="UP000327157"/>
    </source>
</evidence>
<dbReference type="GO" id="GO:0004497">
    <property type="term" value="F:monooxygenase activity"/>
    <property type="evidence" value="ECO:0007669"/>
    <property type="project" value="InterPro"/>
</dbReference>
<keyword evidence="3" id="KW-0408">Iron</keyword>
<name>A0A5N5FRS5_9ROSA</name>
<evidence type="ECO:0000256" key="1">
    <source>
        <dbReference type="ARBA" id="ARBA00010617"/>
    </source>
</evidence>
<dbReference type="GO" id="GO:0005506">
    <property type="term" value="F:iron ion binding"/>
    <property type="evidence" value="ECO:0007669"/>
    <property type="project" value="InterPro"/>
</dbReference>
<dbReference type="AlphaFoldDB" id="A0A5N5FRS5"/>
<dbReference type="InterPro" id="IPR001128">
    <property type="entry name" value="Cyt_P450"/>
</dbReference>
<dbReference type="SUPFAM" id="SSF48264">
    <property type="entry name" value="Cytochrome P450"/>
    <property type="match status" value="1"/>
</dbReference>
<sequence>MDDVQIKSEDEKDFVDVLLSVQKENVAAGLSIDRVTIKATVLNEVRKIICNKEDIIMEDDLVEMHYLKAVIQETLRLHPPVPLLLPRMLKMRKRGCPGVQYALAIKEIALANLVPKFDWEFPGGATVEEHVDMTESTGSTIHSKYPLKAVAIPYYG</sequence>
<protein>
    <submittedName>
        <fullName evidence="4">Cytochrome P450 71A4-like</fullName>
    </submittedName>
</protein>
<dbReference type="PANTHER" id="PTHR47955:SF15">
    <property type="entry name" value="CYTOCHROME P450 71A2-LIKE"/>
    <property type="match status" value="1"/>
</dbReference>
<evidence type="ECO:0000313" key="4">
    <source>
        <dbReference type="EMBL" id="KAB2605839.1"/>
    </source>
</evidence>
<reference evidence="5" key="2">
    <citation type="submission" date="2019-10" db="EMBL/GenBank/DDBJ databases">
        <title>A de novo genome assembly of a pear dwarfing rootstock.</title>
        <authorList>
            <person name="Wang F."/>
            <person name="Wang J."/>
            <person name="Li S."/>
            <person name="Zhang Y."/>
            <person name="Fang M."/>
            <person name="Ma L."/>
            <person name="Zhao Y."/>
            <person name="Jiang S."/>
        </authorList>
    </citation>
    <scope>NUCLEOTIDE SEQUENCE [LARGE SCALE GENOMIC DNA]</scope>
</reference>
<dbReference type="GO" id="GO:0016705">
    <property type="term" value="F:oxidoreductase activity, acting on paired donors, with incorporation or reduction of molecular oxygen"/>
    <property type="evidence" value="ECO:0007669"/>
    <property type="project" value="InterPro"/>
</dbReference>
<comment type="caution">
    <text evidence="4">The sequence shown here is derived from an EMBL/GenBank/DDBJ whole genome shotgun (WGS) entry which is preliminary data.</text>
</comment>
<evidence type="ECO:0000256" key="2">
    <source>
        <dbReference type="ARBA" id="ARBA00022723"/>
    </source>
</evidence>